<dbReference type="InterPro" id="IPR003749">
    <property type="entry name" value="ThiS/MoaD-like"/>
</dbReference>
<dbReference type="PANTHER" id="PTHR34472">
    <property type="entry name" value="SULFUR CARRIER PROTEIN THIS"/>
    <property type="match status" value="1"/>
</dbReference>
<dbReference type="EMBL" id="JBIQWL010000001">
    <property type="protein sequence ID" value="MFH8249322.1"/>
    <property type="molecule type" value="Genomic_DNA"/>
</dbReference>
<dbReference type="RefSeq" id="WP_396639264.1">
    <property type="nucleotide sequence ID" value="NZ_JBIQWL010000001.1"/>
</dbReference>
<comment type="caution">
    <text evidence="1">The sequence shown here is derived from an EMBL/GenBank/DDBJ whole genome shotgun (WGS) entry which is preliminary data.</text>
</comment>
<protein>
    <submittedName>
        <fullName evidence="1">Sulfur carrier protein ThiS</fullName>
    </submittedName>
</protein>
<dbReference type="InterPro" id="IPR016155">
    <property type="entry name" value="Mopterin_synth/thiamin_S_b"/>
</dbReference>
<accession>A0ABW7Q503</accession>
<keyword evidence="2" id="KW-1185">Reference proteome</keyword>
<evidence type="ECO:0000313" key="2">
    <source>
        <dbReference type="Proteomes" id="UP001610861"/>
    </source>
</evidence>
<name>A0ABW7Q503_9MICO</name>
<dbReference type="Pfam" id="PF02597">
    <property type="entry name" value="ThiS"/>
    <property type="match status" value="1"/>
</dbReference>
<dbReference type="SUPFAM" id="SSF54285">
    <property type="entry name" value="MoaD/ThiS"/>
    <property type="match status" value="1"/>
</dbReference>
<dbReference type="PANTHER" id="PTHR34472:SF1">
    <property type="entry name" value="SULFUR CARRIER PROTEIN THIS"/>
    <property type="match status" value="1"/>
</dbReference>
<sequence length="79" mass="8068">MTTIIVNGEPRVARPAETVADLIAERLGVRVATDGTLPRGVTLGIAVAVNAVVVPRAGWDAEEFADGDVVEVVSATQGG</sequence>
<organism evidence="1 2">
    <name type="scientific">Microbacterium alkaliflavum</name>
    <dbReference type="NCBI Taxonomy" id="3248839"/>
    <lineage>
        <taxon>Bacteria</taxon>
        <taxon>Bacillati</taxon>
        <taxon>Actinomycetota</taxon>
        <taxon>Actinomycetes</taxon>
        <taxon>Micrococcales</taxon>
        <taxon>Microbacteriaceae</taxon>
        <taxon>Microbacterium</taxon>
    </lineage>
</organism>
<proteinExistence type="predicted"/>
<gene>
    <name evidence="1" type="primary">thiS</name>
    <name evidence="1" type="ORF">ACH3VR_03005</name>
</gene>
<dbReference type="NCBIfam" id="TIGR01683">
    <property type="entry name" value="thiS"/>
    <property type="match status" value="1"/>
</dbReference>
<dbReference type="Proteomes" id="UP001610861">
    <property type="component" value="Unassembled WGS sequence"/>
</dbReference>
<evidence type="ECO:0000313" key="1">
    <source>
        <dbReference type="EMBL" id="MFH8249322.1"/>
    </source>
</evidence>
<dbReference type="Gene3D" id="3.10.20.30">
    <property type="match status" value="1"/>
</dbReference>
<reference evidence="1 2" key="1">
    <citation type="submission" date="2024-09" db="EMBL/GenBank/DDBJ databases">
        <authorList>
            <person name="Pan X."/>
        </authorList>
    </citation>
    <scope>NUCLEOTIDE SEQUENCE [LARGE SCALE GENOMIC DNA]</scope>
    <source>
        <strain evidence="1 2">B2969</strain>
    </source>
</reference>
<dbReference type="InterPro" id="IPR012675">
    <property type="entry name" value="Beta-grasp_dom_sf"/>
</dbReference>
<dbReference type="InterPro" id="IPR010035">
    <property type="entry name" value="Thi_S"/>
</dbReference>